<organism evidence="2 3">
    <name type="scientific">Daphnia pulex</name>
    <name type="common">Water flea</name>
    <dbReference type="NCBI Taxonomy" id="6669"/>
    <lineage>
        <taxon>Eukaryota</taxon>
        <taxon>Metazoa</taxon>
        <taxon>Ecdysozoa</taxon>
        <taxon>Arthropoda</taxon>
        <taxon>Crustacea</taxon>
        <taxon>Branchiopoda</taxon>
        <taxon>Diplostraca</taxon>
        <taxon>Cladocera</taxon>
        <taxon>Anomopoda</taxon>
        <taxon>Daphniidae</taxon>
        <taxon>Daphnia</taxon>
    </lineage>
</organism>
<evidence type="ECO:0000256" key="1">
    <source>
        <dbReference type="SAM" id="Phobius"/>
    </source>
</evidence>
<dbReference type="OrthoDB" id="8195605at2759"/>
<gene>
    <name evidence="2" type="ORF">DAPPUDRAFT_332529</name>
</gene>
<proteinExistence type="predicted"/>
<protein>
    <submittedName>
        <fullName evidence="2">Uncharacterized protein</fullName>
    </submittedName>
</protein>
<name>E9HQ81_DAPPU</name>
<dbReference type="HOGENOM" id="CLU_1769927_0_0_1"/>
<dbReference type="Proteomes" id="UP000000305">
    <property type="component" value="Unassembled WGS sequence"/>
</dbReference>
<dbReference type="AlphaFoldDB" id="E9HQ81"/>
<dbReference type="InParanoid" id="E9HQ81"/>
<reference evidence="2 3" key="1">
    <citation type="journal article" date="2011" name="Science">
        <title>The ecoresponsive genome of Daphnia pulex.</title>
        <authorList>
            <person name="Colbourne J.K."/>
            <person name="Pfrender M.E."/>
            <person name="Gilbert D."/>
            <person name="Thomas W.K."/>
            <person name="Tucker A."/>
            <person name="Oakley T.H."/>
            <person name="Tokishita S."/>
            <person name="Aerts A."/>
            <person name="Arnold G.J."/>
            <person name="Basu M.K."/>
            <person name="Bauer D.J."/>
            <person name="Caceres C.E."/>
            <person name="Carmel L."/>
            <person name="Casola C."/>
            <person name="Choi J.H."/>
            <person name="Detter J.C."/>
            <person name="Dong Q."/>
            <person name="Dusheyko S."/>
            <person name="Eads B.D."/>
            <person name="Frohlich T."/>
            <person name="Geiler-Samerotte K.A."/>
            <person name="Gerlach D."/>
            <person name="Hatcher P."/>
            <person name="Jogdeo S."/>
            <person name="Krijgsveld J."/>
            <person name="Kriventseva E.V."/>
            <person name="Kultz D."/>
            <person name="Laforsch C."/>
            <person name="Lindquist E."/>
            <person name="Lopez J."/>
            <person name="Manak J.R."/>
            <person name="Muller J."/>
            <person name="Pangilinan J."/>
            <person name="Patwardhan R.P."/>
            <person name="Pitluck S."/>
            <person name="Pritham E.J."/>
            <person name="Rechtsteiner A."/>
            <person name="Rho M."/>
            <person name="Rogozin I.B."/>
            <person name="Sakarya O."/>
            <person name="Salamov A."/>
            <person name="Schaack S."/>
            <person name="Shapiro H."/>
            <person name="Shiga Y."/>
            <person name="Skalitzky C."/>
            <person name="Smith Z."/>
            <person name="Souvorov A."/>
            <person name="Sung W."/>
            <person name="Tang Z."/>
            <person name="Tsuchiya D."/>
            <person name="Tu H."/>
            <person name="Vos H."/>
            <person name="Wang M."/>
            <person name="Wolf Y.I."/>
            <person name="Yamagata H."/>
            <person name="Yamada T."/>
            <person name="Ye Y."/>
            <person name="Shaw J.R."/>
            <person name="Andrews J."/>
            <person name="Crease T.J."/>
            <person name="Tang H."/>
            <person name="Lucas S.M."/>
            <person name="Robertson H.M."/>
            <person name="Bork P."/>
            <person name="Koonin E.V."/>
            <person name="Zdobnov E.M."/>
            <person name="Grigoriev I.V."/>
            <person name="Lynch M."/>
            <person name="Boore J.L."/>
        </authorList>
    </citation>
    <scope>NUCLEOTIDE SEQUENCE [LARGE SCALE GENOMIC DNA]</scope>
</reference>
<keyword evidence="1" id="KW-1133">Transmembrane helix</keyword>
<keyword evidence="1" id="KW-0812">Transmembrane</keyword>
<dbReference type="EMBL" id="GL732716">
    <property type="protein sequence ID" value="EFX66103.1"/>
    <property type="molecule type" value="Genomic_DNA"/>
</dbReference>
<keyword evidence="1" id="KW-0472">Membrane</keyword>
<feature type="transmembrane region" description="Helical" evidence="1">
    <location>
        <begin position="96"/>
        <end position="116"/>
    </location>
</feature>
<evidence type="ECO:0000313" key="2">
    <source>
        <dbReference type="EMBL" id="EFX66103.1"/>
    </source>
</evidence>
<evidence type="ECO:0000313" key="3">
    <source>
        <dbReference type="Proteomes" id="UP000000305"/>
    </source>
</evidence>
<keyword evidence="3" id="KW-1185">Reference proteome</keyword>
<accession>E9HQ81</accession>
<sequence length="147" mass="17084">MIGGILNYIFKQNCIYGIIMETFPELKREIYEDCVKKWFESKVQQTVSAERGTNVTILAFVNAACGYVPPVFIFPRKKVLPLIVLRLSKRFRYFRYGFFIGSFKFCSCFIIGSFKFCSSVIIESFKFCSYFIIGSFKFCSSVIIESF</sequence>
<feature type="transmembrane region" description="Helical" evidence="1">
    <location>
        <begin position="55"/>
        <end position="75"/>
    </location>
</feature>
<dbReference type="KEGG" id="dpx:DAPPUDRAFT_332529"/>